<dbReference type="AlphaFoldDB" id="A0AAX2ZG62"/>
<sequence>MKKSVLLILILIVLMIGINIITSVKETKYREYETGTINSSNAKTLQIDNNKITNLSDRTGNDVTAMTKIKNISKLNLSQIVLFYDELDKNDNIISQSKTDIDITLSPNDVMQVQFTPKDYTDSIEITGYTYIAEDCSVVVNLKDNETKTYENNKYLENSKNYDVMSISKGKTKPKKDDLNFTIEIKNVSNKNLGNIVLKVAEIDKNKEIVKIDHIIYNSILKPEQQDKIVSSLYDSNYDIKILGYTYDDMENKSNVDIDLITNKVNIVENGQ</sequence>
<evidence type="ECO:0000313" key="2">
    <source>
        <dbReference type="Proteomes" id="UP001198983"/>
    </source>
</evidence>
<dbReference type="EMBL" id="CP081135">
    <property type="protein sequence ID" value="UEL47420.1"/>
    <property type="molecule type" value="Genomic_DNA"/>
</dbReference>
<reference evidence="1 2" key="1">
    <citation type="journal article" date="2023" name="Int. J. Syst. Evol. Microbiol.">
        <title>Terrisporobacter hibernicus sp. nov., isolated from bovine faeces in Northern Ireland.</title>
        <authorList>
            <person name="Mitchell M."/>
            <person name="Nguyen S.V."/>
            <person name="Connor M."/>
            <person name="Fairley D.J."/>
            <person name="Donoghue O."/>
            <person name="Marshall H."/>
            <person name="Koolman L."/>
            <person name="McMullan G."/>
            <person name="Schaffer K.E."/>
            <person name="McGrath J.W."/>
            <person name="Fanning S."/>
        </authorList>
    </citation>
    <scope>NUCLEOTIDE SEQUENCE [LARGE SCALE GENOMIC DNA]</scope>
    <source>
        <strain evidence="1 2">MCA3</strain>
    </source>
</reference>
<proteinExistence type="predicted"/>
<evidence type="ECO:0000313" key="1">
    <source>
        <dbReference type="EMBL" id="UEL47420.1"/>
    </source>
</evidence>
<dbReference type="RefSeq" id="WP_228415855.1">
    <property type="nucleotide sequence ID" value="NZ_CP081135.1"/>
</dbReference>
<gene>
    <name evidence="1" type="ORF">JW646_17630</name>
</gene>
<protein>
    <recommendedName>
        <fullName evidence="3">CARDB domain-containing protein</fullName>
    </recommendedName>
</protein>
<dbReference type="KEGG" id="tem:JW646_17630"/>
<evidence type="ECO:0008006" key="3">
    <source>
        <dbReference type="Google" id="ProtNLM"/>
    </source>
</evidence>
<keyword evidence="2" id="KW-1185">Reference proteome</keyword>
<organism evidence="1 2">
    <name type="scientific">Terrisporobacter hibernicus</name>
    <dbReference type="NCBI Taxonomy" id="2813371"/>
    <lineage>
        <taxon>Bacteria</taxon>
        <taxon>Bacillati</taxon>
        <taxon>Bacillota</taxon>
        <taxon>Clostridia</taxon>
        <taxon>Peptostreptococcales</taxon>
        <taxon>Peptostreptococcaceae</taxon>
        <taxon>Terrisporobacter</taxon>
    </lineage>
</organism>
<accession>A0AAX2ZG62</accession>
<dbReference type="Proteomes" id="UP001198983">
    <property type="component" value="Chromosome"/>
</dbReference>
<name>A0AAX2ZG62_9FIRM</name>